<evidence type="ECO:0000259" key="1">
    <source>
        <dbReference type="PROSITE" id="PS50109"/>
    </source>
</evidence>
<evidence type="ECO:0000313" key="3">
    <source>
        <dbReference type="Proteomes" id="UP001139646"/>
    </source>
</evidence>
<feature type="domain" description="Histidine kinase" evidence="1">
    <location>
        <begin position="500"/>
        <end position="716"/>
    </location>
</feature>
<reference evidence="2" key="1">
    <citation type="submission" date="2022-01" db="EMBL/GenBank/DDBJ databases">
        <title>Colwellia maritima, isolated from seawater.</title>
        <authorList>
            <person name="Kristyanto S."/>
            <person name="Jung J."/>
            <person name="Jeon C.O."/>
        </authorList>
    </citation>
    <scope>NUCLEOTIDE SEQUENCE</scope>
    <source>
        <strain evidence="2">MSW7</strain>
    </source>
</reference>
<keyword evidence="2" id="KW-0067">ATP-binding</keyword>
<dbReference type="InterPro" id="IPR003594">
    <property type="entry name" value="HATPase_dom"/>
</dbReference>
<comment type="caution">
    <text evidence="2">The sequence shown here is derived from an EMBL/GenBank/DDBJ whole genome shotgun (WGS) entry which is preliminary data.</text>
</comment>
<dbReference type="EMBL" id="JAKKSL010000001">
    <property type="protein sequence ID" value="MCI2282363.1"/>
    <property type="molecule type" value="Genomic_DNA"/>
</dbReference>
<dbReference type="SMART" id="SM00387">
    <property type="entry name" value="HATPase_c"/>
    <property type="match status" value="1"/>
</dbReference>
<dbReference type="InterPro" id="IPR036890">
    <property type="entry name" value="HATPase_C_sf"/>
</dbReference>
<keyword evidence="3" id="KW-1185">Reference proteome</keyword>
<sequence length="719" mass="82174">MTKKFKRSLTGDKGLGRLGSMQLGTICRISTQSERSEDGICVSFSWDDFIHGKTLESVHVSEHRVEAKKETGTIIEAIGIKNLAFWQGAGSSEFPTKIASMVSPHGQISKFKTYYIHNGLSLELEAFSDRLLEQASSIFDFDLRGEILSIQGKIELLPFRPNTNERKVLFDEYIKSDGGIKFFKYIEEHTTLKDFNLKISDDKYFLEFEHIIELSEVDLKLSQFFHPGDFESKIYNFTLTKEALDIEDLSFKNIKESIKRISGEISPYRDGFRIGSSSKDWLGLSDEMTSGAAAYSLRPSNVTGYINLSSTYNNGLIEKSDRESFVDNIEYRSFYQICQYALEQINKFLNGTRRLSLAYLDDKILDEAGKPKGYSARIATVELNNLVKKSISLQPKVTSKIDKIKTTFIEKKKQIDDSITKNQQDLYNDPVLEKELLSIKEMLSSLEEETNTNLANYKNFNDELASHVHSTKKVLDEIQSYENQIKNFYDHVAIGLSAQALAHDANEQVGNIRFHLDSAKKRVNELGIKDTVLTKELNGIRGDSQTLSKSISSLNPLVKAQREVVEKINISNFINDYFDLRVSYFEKKLISIKVNDSSNSKVIHFNRGKLFQVIDNIVRNSEHWLSVFKVHNPNYECNININVENNKIIIWDNAKGIRPPLEDVLFDMFASDKEYGQGLGLYITQTLLKEKNCSISLLQERNSHDRRFKFEIDLTEALV</sequence>
<dbReference type="Gene3D" id="3.30.565.10">
    <property type="entry name" value="Histidine kinase-like ATPase, C-terminal domain"/>
    <property type="match status" value="1"/>
</dbReference>
<proteinExistence type="predicted"/>
<dbReference type="PROSITE" id="PS50109">
    <property type="entry name" value="HIS_KIN"/>
    <property type="match status" value="1"/>
</dbReference>
<keyword evidence="2" id="KW-0547">Nucleotide-binding</keyword>
<dbReference type="Pfam" id="PF02518">
    <property type="entry name" value="HATPase_c"/>
    <property type="match status" value="1"/>
</dbReference>
<name>A0ABS9WWM3_9GAMM</name>
<dbReference type="GO" id="GO:0005524">
    <property type="term" value="F:ATP binding"/>
    <property type="evidence" value="ECO:0007669"/>
    <property type="project" value="UniProtKB-KW"/>
</dbReference>
<gene>
    <name evidence="2" type="ORF">L3081_01830</name>
</gene>
<dbReference type="Proteomes" id="UP001139646">
    <property type="component" value="Unassembled WGS sequence"/>
</dbReference>
<protein>
    <submittedName>
        <fullName evidence="2">ATP-binding protein</fullName>
    </submittedName>
</protein>
<dbReference type="InterPro" id="IPR005467">
    <property type="entry name" value="His_kinase_dom"/>
</dbReference>
<accession>A0ABS9WWM3</accession>
<dbReference type="RefSeq" id="WP_242283020.1">
    <property type="nucleotide sequence ID" value="NZ_JAKKSL010000001.1"/>
</dbReference>
<dbReference type="SUPFAM" id="SSF55874">
    <property type="entry name" value="ATPase domain of HSP90 chaperone/DNA topoisomerase II/histidine kinase"/>
    <property type="match status" value="1"/>
</dbReference>
<evidence type="ECO:0000313" key="2">
    <source>
        <dbReference type="EMBL" id="MCI2282363.1"/>
    </source>
</evidence>
<organism evidence="2 3">
    <name type="scientific">Colwellia maritima</name>
    <dbReference type="NCBI Taxonomy" id="2912588"/>
    <lineage>
        <taxon>Bacteria</taxon>
        <taxon>Pseudomonadati</taxon>
        <taxon>Pseudomonadota</taxon>
        <taxon>Gammaproteobacteria</taxon>
        <taxon>Alteromonadales</taxon>
        <taxon>Colwelliaceae</taxon>
        <taxon>Colwellia</taxon>
    </lineage>
</organism>